<keyword evidence="1" id="KW-1133">Transmembrane helix</keyword>
<sequence>MVGVVLPILPTTPFILVAAFCFARSSTRLNSWFKGTKVYKQVLEGYVTKRSMTLRAKLTILVPVTVLLIIGFALMGCVPVGRLVLAAVWIGHIIYFGFIVKTDKQA</sequence>
<name>A0A369LB61_9ACTN</name>
<dbReference type="Proteomes" id="UP000253792">
    <property type="component" value="Unassembled WGS sequence"/>
</dbReference>
<dbReference type="PANTHER" id="PTHR35813:SF1">
    <property type="entry name" value="INNER MEMBRANE PROTEIN YBAN"/>
    <property type="match status" value="1"/>
</dbReference>
<dbReference type="PANTHER" id="PTHR35813">
    <property type="entry name" value="INNER MEMBRANE PROTEIN YBAN"/>
    <property type="match status" value="1"/>
</dbReference>
<accession>A0A369LB61</accession>
<evidence type="ECO:0000313" key="2">
    <source>
        <dbReference type="EMBL" id="RDB56871.1"/>
    </source>
</evidence>
<gene>
    <name evidence="2" type="ORF">C1880_02140</name>
</gene>
<dbReference type="OrthoDB" id="5690292at2"/>
<reference evidence="2 3" key="1">
    <citation type="journal article" date="2018" name="Elife">
        <title>Discovery and characterization of a prevalent human gut bacterial enzyme sufficient for the inactivation of a family of plant toxins.</title>
        <authorList>
            <person name="Koppel N."/>
            <person name="Bisanz J.E."/>
            <person name="Pandelia M.E."/>
            <person name="Turnbaugh P.J."/>
            <person name="Balskus E.P."/>
        </authorList>
    </citation>
    <scope>NUCLEOTIDE SEQUENCE [LARGE SCALE GENOMIC DNA]</scope>
    <source>
        <strain evidence="3">anaerobia AP69FAA</strain>
    </source>
</reference>
<dbReference type="Pfam" id="PF04304">
    <property type="entry name" value="DUF454"/>
    <property type="match status" value="1"/>
</dbReference>
<dbReference type="InterPro" id="IPR007401">
    <property type="entry name" value="DUF454"/>
</dbReference>
<proteinExistence type="predicted"/>
<feature type="transmembrane region" description="Helical" evidence="1">
    <location>
        <begin position="82"/>
        <end position="100"/>
    </location>
</feature>
<dbReference type="STRING" id="1034345.GCA_000236865_00855"/>
<evidence type="ECO:0000313" key="3">
    <source>
        <dbReference type="Proteomes" id="UP000253792"/>
    </source>
</evidence>
<keyword evidence="3" id="KW-1185">Reference proteome</keyword>
<protein>
    <submittedName>
        <fullName evidence="2">DUF454 domain-containing protein</fullName>
    </submittedName>
</protein>
<keyword evidence="1" id="KW-0812">Transmembrane</keyword>
<dbReference type="GO" id="GO:0005886">
    <property type="term" value="C:plasma membrane"/>
    <property type="evidence" value="ECO:0007669"/>
    <property type="project" value="TreeGrafter"/>
</dbReference>
<feature type="transmembrane region" description="Helical" evidence="1">
    <location>
        <begin position="6"/>
        <end position="23"/>
    </location>
</feature>
<dbReference type="AlphaFoldDB" id="A0A369LB61"/>
<comment type="caution">
    <text evidence="2">The sequence shown here is derived from an EMBL/GenBank/DDBJ whole genome shotgun (WGS) entry which is preliminary data.</text>
</comment>
<dbReference type="PIRSF" id="PIRSF016789">
    <property type="entry name" value="DUF454"/>
    <property type="match status" value="1"/>
</dbReference>
<feature type="transmembrane region" description="Helical" evidence="1">
    <location>
        <begin position="58"/>
        <end position="76"/>
    </location>
</feature>
<organism evidence="2 3">
    <name type="scientific">Senegalimassilia anaerobia</name>
    <dbReference type="NCBI Taxonomy" id="1473216"/>
    <lineage>
        <taxon>Bacteria</taxon>
        <taxon>Bacillati</taxon>
        <taxon>Actinomycetota</taxon>
        <taxon>Coriobacteriia</taxon>
        <taxon>Coriobacteriales</taxon>
        <taxon>Coriobacteriaceae</taxon>
        <taxon>Senegalimassilia</taxon>
    </lineage>
</organism>
<keyword evidence="1" id="KW-0472">Membrane</keyword>
<evidence type="ECO:0000256" key="1">
    <source>
        <dbReference type="SAM" id="Phobius"/>
    </source>
</evidence>
<dbReference type="EMBL" id="PPTP01000002">
    <property type="protein sequence ID" value="RDB56871.1"/>
    <property type="molecule type" value="Genomic_DNA"/>
</dbReference>